<protein>
    <submittedName>
        <fullName evidence="3">tRNA 2-selenouridine(34) synthase MnmH</fullName>
    </submittedName>
</protein>
<dbReference type="EMBL" id="QZAA01000165">
    <property type="protein sequence ID" value="RQD75262.1"/>
    <property type="molecule type" value="Genomic_DNA"/>
</dbReference>
<dbReference type="Pfam" id="PF00581">
    <property type="entry name" value="Rhodanese"/>
    <property type="match status" value="1"/>
</dbReference>
<evidence type="ECO:0000313" key="4">
    <source>
        <dbReference type="Proteomes" id="UP000285138"/>
    </source>
</evidence>
<evidence type="ECO:0000313" key="3">
    <source>
        <dbReference type="EMBL" id="RQD75262.1"/>
    </source>
</evidence>
<dbReference type="Pfam" id="PF26341">
    <property type="entry name" value="AAA_SelU"/>
    <property type="match status" value="1"/>
</dbReference>
<dbReference type="InterPro" id="IPR017582">
    <property type="entry name" value="SelU"/>
</dbReference>
<dbReference type="InterPro" id="IPR058840">
    <property type="entry name" value="AAA_SelU"/>
</dbReference>
<name>A0A424YDM2_9FIRM</name>
<dbReference type="PROSITE" id="PS50206">
    <property type="entry name" value="RHODANESE_3"/>
    <property type="match status" value="1"/>
</dbReference>
<dbReference type="NCBIfam" id="NF008750">
    <property type="entry name" value="PRK11784.1-2"/>
    <property type="match status" value="1"/>
</dbReference>
<sequence>MKEFIITAEDLFSMEEYPIIVDVRSPSEYARASIPGAINLPLFNDYERAKIGITYKEKGILEAKLKGVEIFSPRLYSFVKRIAEEVEKENRPVVFYCWRGGMRSKLIVKIIDFLGLQVYQLQGGYKGYRRYIYHQLSNFKFEGKHLIVLNGFTGSGKTEALKRLSSRWPVLDLEGMARHRGSVFGHLGLEKPRSQKDFEALLWHDIYSFRYEPVLIVEGEGRKIGPLYLPPFLVEAIKEGSHVLLQASLNTRAQRILNEYACLDKELVKEQAREPLTYLTKRLGREKISRLLELLEEEDFYNVAKILCREHYDQQYAESKIGVNEFELVVNAENLDEAVDNIDKYINRLLVDRKTAAD</sequence>
<dbReference type="Gene3D" id="3.40.250.10">
    <property type="entry name" value="Rhodanese-like domain"/>
    <property type="match status" value="1"/>
</dbReference>
<proteinExistence type="predicted"/>
<dbReference type="PANTHER" id="PTHR30401">
    <property type="entry name" value="TRNA 2-SELENOURIDINE SYNTHASE"/>
    <property type="match status" value="1"/>
</dbReference>
<organism evidence="3 4">
    <name type="scientific">Candidatus Syntrophonatronum acetioxidans</name>
    <dbReference type="NCBI Taxonomy" id="1795816"/>
    <lineage>
        <taxon>Bacteria</taxon>
        <taxon>Bacillati</taxon>
        <taxon>Bacillota</taxon>
        <taxon>Clostridia</taxon>
        <taxon>Eubacteriales</taxon>
        <taxon>Syntrophomonadaceae</taxon>
        <taxon>Candidatus Syntrophonatronum</taxon>
    </lineage>
</organism>
<comment type="caution">
    <text evidence="3">The sequence shown here is derived from an EMBL/GenBank/DDBJ whole genome shotgun (WGS) entry which is preliminary data.</text>
</comment>
<feature type="domain" description="Rhodanese" evidence="2">
    <location>
        <begin position="19"/>
        <end position="137"/>
    </location>
</feature>
<dbReference type="SUPFAM" id="SSF52821">
    <property type="entry name" value="Rhodanese/Cell cycle control phosphatase"/>
    <property type="match status" value="1"/>
</dbReference>
<dbReference type="GO" id="GO:0002098">
    <property type="term" value="P:tRNA wobble uridine modification"/>
    <property type="evidence" value="ECO:0007669"/>
    <property type="project" value="InterPro"/>
</dbReference>
<dbReference type="SUPFAM" id="SSF52540">
    <property type="entry name" value="P-loop containing nucleoside triphosphate hydrolases"/>
    <property type="match status" value="1"/>
</dbReference>
<dbReference type="PANTHER" id="PTHR30401:SF0">
    <property type="entry name" value="TRNA 2-SELENOURIDINE SYNTHASE"/>
    <property type="match status" value="1"/>
</dbReference>
<keyword evidence="1" id="KW-0711">Selenium</keyword>
<dbReference type="InterPro" id="IPR036873">
    <property type="entry name" value="Rhodanese-like_dom_sf"/>
</dbReference>
<dbReference type="Gene3D" id="3.40.50.300">
    <property type="entry name" value="P-loop containing nucleotide triphosphate hydrolases"/>
    <property type="match status" value="1"/>
</dbReference>
<reference evidence="3 4" key="1">
    <citation type="submission" date="2018-08" db="EMBL/GenBank/DDBJ databases">
        <title>The metabolism and importance of syntrophic acetate oxidation coupled to methane or sulfide production in haloalkaline environments.</title>
        <authorList>
            <person name="Timmers P.H.A."/>
            <person name="Vavourakis C.D."/>
            <person name="Sorokin D.Y."/>
            <person name="Sinninghe Damste J.S."/>
            <person name="Muyzer G."/>
            <person name="Stams A.J.M."/>
            <person name="Plugge C.M."/>
        </authorList>
    </citation>
    <scope>NUCLEOTIDE SEQUENCE [LARGE SCALE GENOMIC DNA]</scope>
    <source>
        <strain evidence="3">MSAO_Bac1</strain>
    </source>
</reference>
<dbReference type="InterPro" id="IPR001763">
    <property type="entry name" value="Rhodanese-like_dom"/>
</dbReference>
<dbReference type="InterPro" id="IPR027417">
    <property type="entry name" value="P-loop_NTPase"/>
</dbReference>
<gene>
    <name evidence="3" type="primary">mnmH</name>
    <name evidence="3" type="ORF">D5R97_06385</name>
</gene>
<accession>A0A424YDM2</accession>
<evidence type="ECO:0000256" key="1">
    <source>
        <dbReference type="ARBA" id="ARBA00023266"/>
    </source>
</evidence>
<dbReference type="Proteomes" id="UP000285138">
    <property type="component" value="Unassembled WGS sequence"/>
</dbReference>
<evidence type="ECO:0000259" key="2">
    <source>
        <dbReference type="PROSITE" id="PS50206"/>
    </source>
</evidence>
<dbReference type="GO" id="GO:0043828">
    <property type="term" value="F:tRNA 2-selenouridine synthase activity"/>
    <property type="evidence" value="ECO:0007669"/>
    <property type="project" value="InterPro"/>
</dbReference>
<dbReference type="SMART" id="SM00450">
    <property type="entry name" value="RHOD"/>
    <property type="match status" value="1"/>
</dbReference>
<dbReference type="AlphaFoldDB" id="A0A424YDM2"/>
<dbReference type="NCBIfam" id="TIGR03167">
    <property type="entry name" value="tRNA_sel_U_synt"/>
    <property type="match status" value="1"/>
</dbReference>